<keyword evidence="4" id="KW-0548">Nucleotidyltransferase</keyword>
<sequence>MTSSKRNKTLYIDQEAASALELLDAGLLYPATKLMNKKESDRVSKDGLIDGKTFPFPFILAPAGKRNEEVLKSLTKDEEVVLICEGEEFATLVVEEVFKIDPKERLLQIYGTTDTMHPGIQATLKRLGKYALAGAYTLHKSNSAKKGKHLITQAKKLIDAKDSCALVMAANPLHRAHERLIRQTLDGTDLVVIFLLKPYNEKNLEYSLRYETLKYFIDNFLPKNRAIIVPLENSYIFAGYNEIILDAIVAKNHGCDRLVIGRNHAGLGMFYDCNSNKSIIDRLVGINIEIDIASEYVYCDKCRTLVSTNTCPHGQHHHISYKADSIRELLELGILPPAVLMRKELSSYILSKLYPYRFKNLEKLYYDLLPVGGLLQEHTEQDFYLELMKLYQTTSLT</sequence>
<dbReference type="EC" id="2.7.7.4" evidence="4"/>
<dbReference type="EMBL" id="FPHB01000038">
    <property type="protein sequence ID" value="SFV56369.1"/>
    <property type="molecule type" value="Genomic_DNA"/>
</dbReference>
<keyword evidence="4" id="KW-0808">Transferase</keyword>
<dbReference type="GO" id="GO:0004781">
    <property type="term" value="F:sulfate adenylyltransferase (ATP) activity"/>
    <property type="evidence" value="ECO:0007669"/>
    <property type="project" value="UniProtKB-EC"/>
</dbReference>
<dbReference type="Gene3D" id="3.40.50.620">
    <property type="entry name" value="HUPs"/>
    <property type="match status" value="1"/>
</dbReference>
<reference evidence="4" key="1">
    <citation type="submission" date="2016-10" db="EMBL/GenBank/DDBJ databases">
        <authorList>
            <person name="de Groot N.N."/>
        </authorList>
    </citation>
    <scope>NUCLEOTIDE SEQUENCE</scope>
</reference>
<dbReference type="PANTHER" id="PTHR43509:SF1">
    <property type="entry name" value="SULFATE ADENYLYLTRANSFERASE"/>
    <property type="match status" value="1"/>
</dbReference>
<evidence type="ECO:0000313" key="4">
    <source>
        <dbReference type="EMBL" id="SFV56369.1"/>
    </source>
</evidence>
<protein>
    <submittedName>
        <fullName evidence="4">Sulfate adenylyltransferase</fullName>
        <ecNumber evidence="4">2.7.7.4</ecNumber>
    </submittedName>
</protein>
<dbReference type="InterPro" id="IPR015947">
    <property type="entry name" value="PUA-like_sf"/>
</dbReference>
<dbReference type="SUPFAM" id="SSF88697">
    <property type="entry name" value="PUA domain-like"/>
    <property type="match status" value="1"/>
</dbReference>
<proteinExistence type="predicted"/>
<evidence type="ECO:0000256" key="1">
    <source>
        <dbReference type="ARBA" id="ARBA00005048"/>
    </source>
</evidence>
<evidence type="ECO:0000259" key="2">
    <source>
        <dbReference type="Pfam" id="PF01747"/>
    </source>
</evidence>
<organism evidence="4">
    <name type="scientific">hydrothermal vent metagenome</name>
    <dbReference type="NCBI Taxonomy" id="652676"/>
    <lineage>
        <taxon>unclassified sequences</taxon>
        <taxon>metagenomes</taxon>
        <taxon>ecological metagenomes</taxon>
    </lineage>
</organism>
<accession>A0A1W1BS49</accession>
<dbReference type="InterPro" id="IPR014729">
    <property type="entry name" value="Rossmann-like_a/b/a_fold"/>
</dbReference>
<dbReference type="AlphaFoldDB" id="A0A1W1BS49"/>
<dbReference type="PANTHER" id="PTHR43509">
    <property type="match status" value="1"/>
</dbReference>
<dbReference type="Pfam" id="PF01747">
    <property type="entry name" value="ATP-sulfurylase"/>
    <property type="match status" value="1"/>
</dbReference>
<comment type="pathway">
    <text evidence="1">Sulfur metabolism; hydrogen sulfide biosynthesis; sulfite from sulfate: step 1/3.</text>
</comment>
<evidence type="ECO:0000259" key="3">
    <source>
        <dbReference type="Pfam" id="PF14306"/>
    </source>
</evidence>
<feature type="domain" description="Sulphate adenylyltransferase catalytic" evidence="2">
    <location>
        <begin position="168"/>
        <end position="350"/>
    </location>
</feature>
<dbReference type="InterPro" id="IPR025980">
    <property type="entry name" value="ATP-Sase_PUA-like_dom"/>
</dbReference>
<dbReference type="InterPro" id="IPR024951">
    <property type="entry name" value="Sulfurylase_cat_dom"/>
</dbReference>
<name>A0A1W1BS49_9ZZZZ</name>
<dbReference type="Gene3D" id="3.10.400.10">
    <property type="entry name" value="Sulfate adenylyltransferase"/>
    <property type="match status" value="1"/>
</dbReference>
<dbReference type="Pfam" id="PF14306">
    <property type="entry name" value="PUA_2"/>
    <property type="match status" value="1"/>
</dbReference>
<dbReference type="SUPFAM" id="SSF52374">
    <property type="entry name" value="Nucleotidylyl transferase"/>
    <property type="match status" value="1"/>
</dbReference>
<feature type="domain" description="ATP-sulfurylase PUA-like" evidence="3">
    <location>
        <begin position="4"/>
        <end position="137"/>
    </location>
</feature>
<gene>
    <name evidence="4" type="ORF">MNB_SM-7-383</name>
</gene>